<dbReference type="EMBL" id="JAFGIX010000008">
    <property type="protein sequence ID" value="MBN1571877.1"/>
    <property type="molecule type" value="Genomic_DNA"/>
</dbReference>
<accession>A0A9D8PNB7</accession>
<evidence type="ECO:0000256" key="1">
    <source>
        <dbReference type="ARBA" id="ARBA00001947"/>
    </source>
</evidence>
<dbReference type="PANTHER" id="PTHR37418:SF2">
    <property type="entry name" value="3-KETO-5-AMINOHEXANOATE CLEAVAGE ENZYME"/>
    <property type="match status" value="1"/>
</dbReference>
<keyword evidence="3" id="KW-0479">Metal-binding</keyword>
<reference evidence="5" key="2">
    <citation type="submission" date="2021-01" db="EMBL/GenBank/DDBJ databases">
        <authorList>
            <person name="Hahn C.R."/>
            <person name="Youssef N.H."/>
            <person name="Elshahed M."/>
        </authorList>
    </citation>
    <scope>NUCLEOTIDE SEQUENCE</scope>
    <source>
        <strain evidence="5">Zod_Metabat.24</strain>
    </source>
</reference>
<keyword evidence="4" id="KW-0862">Zinc</keyword>
<dbReference type="InterPro" id="IPR013785">
    <property type="entry name" value="Aldolase_TIM"/>
</dbReference>
<protein>
    <submittedName>
        <fullName evidence="5">3-keto-5-aminohexanoate cleavage protein</fullName>
    </submittedName>
</protein>
<reference evidence="5" key="1">
    <citation type="journal article" date="2021" name="Environ. Microbiol.">
        <title>Genomic characterization of three novel Desulfobacterota classes expand the metabolic and phylogenetic diversity of the phylum.</title>
        <authorList>
            <person name="Murphy C.L."/>
            <person name="Biggerstaff J."/>
            <person name="Eichhorn A."/>
            <person name="Ewing E."/>
            <person name="Shahan R."/>
            <person name="Soriano D."/>
            <person name="Stewart S."/>
            <person name="VanMol K."/>
            <person name="Walker R."/>
            <person name="Walters P."/>
            <person name="Elshahed M.S."/>
            <person name="Youssef N.H."/>
        </authorList>
    </citation>
    <scope>NUCLEOTIDE SEQUENCE</scope>
    <source>
        <strain evidence="5">Zod_Metabat.24</strain>
    </source>
</reference>
<gene>
    <name evidence="5" type="ORF">JW984_01635</name>
</gene>
<sequence>MKPEDYIWDYRNPYLWMDRVIRSAFPPMIITCAVTGGVQGKESNINLPESAEEQADQVYEAYKAGAVSVHLHARDPENLALTTKNPEHYSVVNKLIRERCPDIIINNTTGGGPWLSTEERMCCLFADPAPDMASLNLGPFMLKVPIKERKAPIAHPRGAMMFDAVIPASYSDVNLYAKTMKEKGIRPEIELYHPGQYWVLQDLIREGNVDPPYMVQYVMGFQTSSYPTPANVISLVNELPPQSMFALIGVGPFQIPMNVMGIILGGHVRVGMEDNLYYRKGEKLENNAQLVTRIKRIAEEMNREVATVAQAREMLGLPAKPKS</sequence>
<evidence type="ECO:0000256" key="4">
    <source>
        <dbReference type="ARBA" id="ARBA00022833"/>
    </source>
</evidence>
<keyword evidence="2" id="KW-0808">Transferase</keyword>
<evidence type="ECO:0000313" key="6">
    <source>
        <dbReference type="Proteomes" id="UP000809273"/>
    </source>
</evidence>
<name>A0A9D8PNB7_9DELT</name>
<proteinExistence type="predicted"/>
<organism evidence="5 6">
    <name type="scientific">Candidatus Zymogenus saltonus</name>
    <dbReference type="NCBI Taxonomy" id="2844893"/>
    <lineage>
        <taxon>Bacteria</taxon>
        <taxon>Deltaproteobacteria</taxon>
        <taxon>Candidatus Zymogenia</taxon>
        <taxon>Candidatus Zymogeniales</taxon>
        <taxon>Candidatus Zymogenaceae</taxon>
        <taxon>Candidatus Zymogenus</taxon>
    </lineage>
</organism>
<dbReference type="Proteomes" id="UP000809273">
    <property type="component" value="Unassembled WGS sequence"/>
</dbReference>
<comment type="caution">
    <text evidence="5">The sequence shown here is derived from an EMBL/GenBank/DDBJ whole genome shotgun (WGS) entry which is preliminary data.</text>
</comment>
<dbReference type="Pfam" id="PF05853">
    <property type="entry name" value="BKACE"/>
    <property type="match status" value="1"/>
</dbReference>
<dbReference type="Gene3D" id="3.20.20.70">
    <property type="entry name" value="Aldolase class I"/>
    <property type="match status" value="1"/>
</dbReference>
<dbReference type="InterPro" id="IPR008567">
    <property type="entry name" value="BKACE"/>
</dbReference>
<evidence type="ECO:0000256" key="3">
    <source>
        <dbReference type="ARBA" id="ARBA00022723"/>
    </source>
</evidence>
<dbReference type="GO" id="GO:0043720">
    <property type="term" value="F:3-keto-5-aminohexanoate cleavage activity"/>
    <property type="evidence" value="ECO:0007669"/>
    <property type="project" value="InterPro"/>
</dbReference>
<evidence type="ECO:0000313" key="5">
    <source>
        <dbReference type="EMBL" id="MBN1571877.1"/>
    </source>
</evidence>
<dbReference type="AlphaFoldDB" id="A0A9D8PNB7"/>
<evidence type="ECO:0000256" key="2">
    <source>
        <dbReference type="ARBA" id="ARBA00022679"/>
    </source>
</evidence>
<comment type="cofactor">
    <cofactor evidence="1">
        <name>Zn(2+)</name>
        <dbReference type="ChEBI" id="CHEBI:29105"/>
    </cofactor>
</comment>
<dbReference type="PANTHER" id="PTHR37418">
    <property type="entry name" value="3-KETO-5-AMINOHEXANOATE CLEAVAGE ENZYME-RELATED"/>
    <property type="match status" value="1"/>
</dbReference>
<dbReference type="GO" id="GO:0046872">
    <property type="term" value="F:metal ion binding"/>
    <property type="evidence" value="ECO:0007669"/>
    <property type="project" value="UniProtKB-KW"/>
</dbReference>